<dbReference type="RefSeq" id="WP_209703197.1">
    <property type="nucleotide sequence ID" value="NZ_JAGGLM010000026.1"/>
</dbReference>
<dbReference type="CDD" id="cd00093">
    <property type="entry name" value="HTH_XRE"/>
    <property type="match status" value="1"/>
</dbReference>
<gene>
    <name evidence="3" type="ORF">J2Z42_002669</name>
</gene>
<sequence>MSRIGDKIKSARQMKKLSQKQLAKKLGVSESFINEVETGKKIANQGLIDRISKILGKEMNDISRSFEEQIYKEENRKEYKAVPITKTVNEVWTDAFSDVLKNVPIYDYSLNKPEDFKRLPVINNKIYGYSKDKVVYIKIQEDDMSGFRMAKGDLAFGHLTQEIQNNAIMLVEYKGIRAIRQVKRLDSSKVLLVSNGGSLRTETIETTNLKPIVQLDKLEINL</sequence>
<dbReference type="Pfam" id="PF01381">
    <property type="entry name" value="HTH_3"/>
    <property type="match status" value="1"/>
</dbReference>
<evidence type="ECO:0000256" key="1">
    <source>
        <dbReference type="ARBA" id="ARBA00023125"/>
    </source>
</evidence>
<dbReference type="EMBL" id="JAGGLM010000026">
    <property type="protein sequence ID" value="MBP2033956.1"/>
    <property type="molecule type" value="Genomic_DNA"/>
</dbReference>
<evidence type="ECO:0000313" key="4">
    <source>
        <dbReference type="Proteomes" id="UP001519307"/>
    </source>
</evidence>
<keyword evidence="1" id="KW-0238">DNA-binding</keyword>
<dbReference type="SMART" id="SM00530">
    <property type="entry name" value="HTH_XRE"/>
    <property type="match status" value="1"/>
</dbReference>
<feature type="domain" description="HTH cro/C1-type" evidence="2">
    <location>
        <begin position="8"/>
        <end position="62"/>
    </location>
</feature>
<dbReference type="SUPFAM" id="SSF51306">
    <property type="entry name" value="LexA/Signal peptidase"/>
    <property type="match status" value="1"/>
</dbReference>
<dbReference type="InterPro" id="IPR015927">
    <property type="entry name" value="Peptidase_S24_S26A/B/C"/>
</dbReference>
<evidence type="ECO:0000259" key="2">
    <source>
        <dbReference type="PROSITE" id="PS50943"/>
    </source>
</evidence>
<evidence type="ECO:0000313" key="3">
    <source>
        <dbReference type="EMBL" id="MBP2033956.1"/>
    </source>
</evidence>
<reference evidence="3 4" key="1">
    <citation type="submission" date="2021-03" db="EMBL/GenBank/DDBJ databases">
        <title>Genomic Encyclopedia of Type Strains, Phase IV (KMG-IV): sequencing the most valuable type-strain genomes for metagenomic binning, comparative biology and taxonomic classification.</title>
        <authorList>
            <person name="Goeker M."/>
        </authorList>
    </citation>
    <scope>NUCLEOTIDE SEQUENCE [LARGE SCALE GENOMIC DNA]</scope>
    <source>
        <strain evidence="3 4">DSM 28783</strain>
    </source>
</reference>
<dbReference type="PROSITE" id="PS50943">
    <property type="entry name" value="HTH_CROC1"/>
    <property type="match status" value="1"/>
</dbReference>
<dbReference type="InterPro" id="IPR010982">
    <property type="entry name" value="Lambda_DNA-bd_dom_sf"/>
</dbReference>
<accession>A0ABS4KWR7</accession>
<dbReference type="PANTHER" id="PTHR46558">
    <property type="entry name" value="TRACRIPTIONAL REGULATORY PROTEIN-RELATED-RELATED"/>
    <property type="match status" value="1"/>
</dbReference>
<dbReference type="InterPro" id="IPR001387">
    <property type="entry name" value="Cro/C1-type_HTH"/>
</dbReference>
<dbReference type="SUPFAM" id="SSF47413">
    <property type="entry name" value="lambda repressor-like DNA-binding domains"/>
    <property type="match status" value="1"/>
</dbReference>
<keyword evidence="4" id="KW-1185">Reference proteome</keyword>
<protein>
    <submittedName>
        <fullName evidence="3">Transcriptional regulator with XRE-family HTH domain</fullName>
    </submittedName>
</protein>
<dbReference type="Gene3D" id="1.10.260.40">
    <property type="entry name" value="lambda repressor-like DNA-binding domains"/>
    <property type="match status" value="1"/>
</dbReference>
<dbReference type="PANTHER" id="PTHR46558:SF3">
    <property type="entry name" value="TRANSCRIPTIONAL REGULATOR"/>
    <property type="match status" value="1"/>
</dbReference>
<dbReference type="Proteomes" id="UP001519307">
    <property type="component" value="Unassembled WGS sequence"/>
</dbReference>
<name>A0ABS4KWR7_9CLOT</name>
<dbReference type="InterPro" id="IPR036286">
    <property type="entry name" value="LexA/Signal_pep-like_sf"/>
</dbReference>
<proteinExistence type="predicted"/>
<organism evidence="3 4">
    <name type="scientific">Clostridium algifaecis</name>
    <dbReference type="NCBI Taxonomy" id="1472040"/>
    <lineage>
        <taxon>Bacteria</taxon>
        <taxon>Bacillati</taxon>
        <taxon>Bacillota</taxon>
        <taxon>Clostridia</taxon>
        <taxon>Eubacteriales</taxon>
        <taxon>Clostridiaceae</taxon>
        <taxon>Clostridium</taxon>
    </lineage>
</organism>
<comment type="caution">
    <text evidence="3">The sequence shown here is derived from an EMBL/GenBank/DDBJ whole genome shotgun (WGS) entry which is preliminary data.</text>
</comment>
<dbReference type="Pfam" id="PF00717">
    <property type="entry name" value="Peptidase_S24"/>
    <property type="match status" value="1"/>
</dbReference>